<proteinExistence type="predicted"/>
<sequence length="85" mass="9864">MSKSYLHWKSPFEALCSLGLPSSCYILLRASFFDKIDKYFLNCPSEEELERVEKIARVLKPFYDITVRCGFGRSLLQLKLVLLVV</sequence>
<name>A0A8J4RNH2_9ROSI</name>
<dbReference type="AlphaFoldDB" id="A0A8J4RNH2"/>
<gene>
    <name evidence="1" type="ORF">CMV_006761</name>
</gene>
<comment type="caution">
    <text evidence="1">The sequence shown here is derived from an EMBL/GenBank/DDBJ whole genome shotgun (WGS) entry which is preliminary data.</text>
</comment>
<evidence type="ECO:0000313" key="2">
    <source>
        <dbReference type="Proteomes" id="UP000737018"/>
    </source>
</evidence>
<protein>
    <submittedName>
        <fullName evidence="1">Uncharacterized protein</fullName>
    </submittedName>
</protein>
<dbReference type="EMBL" id="JRKL02000647">
    <property type="protein sequence ID" value="KAF3969455.1"/>
    <property type="molecule type" value="Genomic_DNA"/>
</dbReference>
<reference evidence="1" key="1">
    <citation type="submission" date="2020-03" db="EMBL/GenBank/DDBJ databases">
        <title>Castanea mollissima Vanexum genome sequencing.</title>
        <authorList>
            <person name="Staton M."/>
        </authorList>
    </citation>
    <scope>NUCLEOTIDE SEQUENCE</scope>
    <source>
        <tissue evidence="1">Leaf</tissue>
    </source>
</reference>
<dbReference type="Proteomes" id="UP000737018">
    <property type="component" value="Unassembled WGS sequence"/>
</dbReference>
<keyword evidence="2" id="KW-1185">Reference proteome</keyword>
<accession>A0A8J4RNH2</accession>
<evidence type="ECO:0000313" key="1">
    <source>
        <dbReference type="EMBL" id="KAF3969455.1"/>
    </source>
</evidence>
<organism evidence="1 2">
    <name type="scientific">Castanea mollissima</name>
    <name type="common">Chinese chestnut</name>
    <dbReference type="NCBI Taxonomy" id="60419"/>
    <lineage>
        <taxon>Eukaryota</taxon>
        <taxon>Viridiplantae</taxon>
        <taxon>Streptophyta</taxon>
        <taxon>Embryophyta</taxon>
        <taxon>Tracheophyta</taxon>
        <taxon>Spermatophyta</taxon>
        <taxon>Magnoliopsida</taxon>
        <taxon>eudicotyledons</taxon>
        <taxon>Gunneridae</taxon>
        <taxon>Pentapetalae</taxon>
        <taxon>rosids</taxon>
        <taxon>fabids</taxon>
        <taxon>Fagales</taxon>
        <taxon>Fagaceae</taxon>
        <taxon>Castanea</taxon>
    </lineage>
</organism>